<evidence type="ECO:0000256" key="2">
    <source>
        <dbReference type="ARBA" id="ARBA00022525"/>
    </source>
</evidence>
<dbReference type="Proteomes" id="UP001147653">
    <property type="component" value="Unassembled WGS sequence"/>
</dbReference>
<evidence type="ECO:0000313" key="8">
    <source>
        <dbReference type="Proteomes" id="UP001147653"/>
    </source>
</evidence>
<dbReference type="SUPFAM" id="SSF103647">
    <property type="entry name" value="TSP type-3 repeat"/>
    <property type="match status" value="1"/>
</dbReference>
<accession>A0A9X3SC85</accession>
<evidence type="ECO:0000256" key="5">
    <source>
        <dbReference type="SAM" id="MobiDB-lite"/>
    </source>
</evidence>
<evidence type="ECO:0000256" key="1">
    <source>
        <dbReference type="ARBA" id="ARBA00004613"/>
    </source>
</evidence>
<feature type="compositionally biased region" description="Basic and acidic residues" evidence="5">
    <location>
        <begin position="57"/>
        <end position="72"/>
    </location>
</feature>
<feature type="region of interest" description="Disordered" evidence="5">
    <location>
        <begin position="57"/>
        <end position="95"/>
    </location>
</feature>
<organism evidence="7 8">
    <name type="scientific">Solirubrobacter phytolaccae</name>
    <dbReference type="NCBI Taxonomy" id="1404360"/>
    <lineage>
        <taxon>Bacteria</taxon>
        <taxon>Bacillati</taxon>
        <taxon>Actinomycetota</taxon>
        <taxon>Thermoleophilia</taxon>
        <taxon>Solirubrobacterales</taxon>
        <taxon>Solirubrobacteraceae</taxon>
        <taxon>Solirubrobacter</taxon>
    </lineage>
</organism>
<sequence>MRKLAPLALAALLILVPAGTASAKTKVDAFATKYHLKGTWKSKDADKDGLKNLKEFKLGTDPRKADSDKDGLNDGDEVTSGNNPRKADTDGDRVKDGAEHAGVITAFDGETITIREFATGKKVTATLDTECTPALAEDETADDSSLDDGSVDVTEDEGFGAFFQDEGDDEDFGDDTADTASCDDDDLDKGVVLQSAELEDDYLVEYVIA</sequence>
<keyword evidence="3 6" id="KW-0732">Signal</keyword>
<comment type="subcellular location">
    <subcellularLocation>
        <location evidence="1">Secreted</location>
    </subcellularLocation>
</comment>
<reference evidence="7" key="1">
    <citation type="submission" date="2022-10" db="EMBL/GenBank/DDBJ databases">
        <title>The WGS of Solirubrobacter phytolaccae KCTC 29190.</title>
        <authorList>
            <person name="Jiang Z."/>
        </authorList>
    </citation>
    <scope>NUCLEOTIDE SEQUENCE</scope>
    <source>
        <strain evidence="7">KCTC 29190</strain>
    </source>
</reference>
<name>A0A9X3SC85_9ACTN</name>
<feature type="signal peptide" evidence="6">
    <location>
        <begin position="1"/>
        <end position="23"/>
    </location>
</feature>
<keyword evidence="2" id="KW-0964">Secreted</keyword>
<evidence type="ECO:0000313" key="7">
    <source>
        <dbReference type="EMBL" id="MDA0185553.1"/>
    </source>
</evidence>
<feature type="chain" id="PRO_5040897742" evidence="6">
    <location>
        <begin position="24"/>
        <end position="209"/>
    </location>
</feature>
<dbReference type="RefSeq" id="WP_270030060.1">
    <property type="nucleotide sequence ID" value="NZ_JAPDDP010000121.1"/>
</dbReference>
<comment type="caution">
    <text evidence="7">The sequence shown here is derived from an EMBL/GenBank/DDBJ whole genome shotgun (WGS) entry which is preliminary data.</text>
</comment>
<evidence type="ECO:0000256" key="3">
    <source>
        <dbReference type="ARBA" id="ARBA00022729"/>
    </source>
</evidence>
<dbReference type="EMBL" id="JAPDDP010000121">
    <property type="protein sequence ID" value="MDA0185553.1"/>
    <property type="molecule type" value="Genomic_DNA"/>
</dbReference>
<dbReference type="Pfam" id="PF18884">
    <property type="entry name" value="TSP3_bac"/>
    <property type="match status" value="1"/>
</dbReference>
<dbReference type="InterPro" id="IPR028974">
    <property type="entry name" value="TSP_type-3_rpt"/>
</dbReference>
<dbReference type="AlphaFoldDB" id="A0A9X3SC85"/>
<protein>
    <submittedName>
        <fullName evidence="7">Uncharacterized protein</fullName>
    </submittedName>
</protein>
<gene>
    <name evidence="7" type="ORF">OJ997_34935</name>
</gene>
<feature type="compositionally biased region" description="Basic and acidic residues" evidence="5">
    <location>
        <begin position="85"/>
        <end position="95"/>
    </location>
</feature>
<feature type="region of interest" description="Disordered" evidence="5">
    <location>
        <begin position="161"/>
        <end position="186"/>
    </location>
</feature>
<keyword evidence="8" id="KW-1185">Reference proteome</keyword>
<feature type="compositionally biased region" description="Acidic residues" evidence="5">
    <location>
        <begin position="165"/>
        <end position="186"/>
    </location>
</feature>
<dbReference type="InterPro" id="IPR059100">
    <property type="entry name" value="TSP3_bac"/>
</dbReference>
<keyword evidence="4" id="KW-0106">Calcium</keyword>
<proteinExistence type="predicted"/>
<evidence type="ECO:0000256" key="4">
    <source>
        <dbReference type="ARBA" id="ARBA00022837"/>
    </source>
</evidence>
<evidence type="ECO:0000256" key="6">
    <source>
        <dbReference type="SAM" id="SignalP"/>
    </source>
</evidence>
<dbReference type="GO" id="GO:0005509">
    <property type="term" value="F:calcium ion binding"/>
    <property type="evidence" value="ECO:0007669"/>
    <property type="project" value="InterPro"/>
</dbReference>